<feature type="transmembrane region" description="Helical" evidence="1">
    <location>
        <begin position="102"/>
        <end position="123"/>
    </location>
</feature>
<dbReference type="RefSeq" id="WP_036199304.1">
    <property type="nucleotide sequence ID" value="NZ_AVCY01000010.1"/>
</dbReference>
<evidence type="ECO:0000256" key="1">
    <source>
        <dbReference type="SAM" id="Phobius"/>
    </source>
</evidence>
<proteinExistence type="predicted"/>
<protein>
    <recommendedName>
        <fullName evidence="4">Phospholipid phosphatase</fullName>
    </recommendedName>
</protein>
<comment type="caution">
    <text evidence="2">The sequence shown here is derived from an EMBL/GenBank/DDBJ whole genome shotgun (WGS) entry which is preliminary data.</text>
</comment>
<feature type="transmembrane region" description="Helical" evidence="1">
    <location>
        <begin position="35"/>
        <end position="55"/>
    </location>
</feature>
<keyword evidence="1" id="KW-1133">Transmembrane helix</keyword>
<dbReference type="Proteomes" id="UP000030408">
    <property type="component" value="Unassembled WGS sequence"/>
</dbReference>
<dbReference type="eggNOG" id="COG1073">
    <property type="taxonomic scope" value="Bacteria"/>
</dbReference>
<organism evidence="2 3">
    <name type="scientific">Ureibacillus sinduriensis BLB-1 = JCM 15800</name>
    <dbReference type="NCBI Taxonomy" id="1384057"/>
    <lineage>
        <taxon>Bacteria</taxon>
        <taxon>Bacillati</taxon>
        <taxon>Bacillota</taxon>
        <taxon>Bacilli</taxon>
        <taxon>Bacillales</taxon>
        <taxon>Caryophanaceae</taxon>
        <taxon>Ureibacillus</taxon>
    </lineage>
</organism>
<evidence type="ECO:0000313" key="3">
    <source>
        <dbReference type="Proteomes" id="UP000030408"/>
    </source>
</evidence>
<dbReference type="STRING" id="1384057.CD33_06890"/>
<sequence length="220" mass="24959">MHTFIYFLLAFGYIGLLVWALILSKKSLWNVTNVLLLVIIGLVYDNLIIAAGRFIGEGELLEGLSYARFWLHALFTPTLVLFAWCICFNLGMPWAKKTFWKIAFPLITLVLILYELFTSIIGLKLRSKEEFNVLSYESVEPSSPVMVILVTAALIIAGILLLKNFRFPWLLIGTAIMLVGSIVGIWIKNFPIMNTMEFLLILSLLLTKRFQVKMSESTSS</sequence>
<evidence type="ECO:0008006" key="4">
    <source>
        <dbReference type="Google" id="ProtNLM"/>
    </source>
</evidence>
<dbReference type="AlphaFoldDB" id="A0A0A3IN76"/>
<keyword evidence="1" id="KW-0472">Membrane</keyword>
<feature type="transmembrane region" description="Helical" evidence="1">
    <location>
        <begin position="143"/>
        <end position="162"/>
    </location>
</feature>
<feature type="transmembrane region" description="Helical" evidence="1">
    <location>
        <begin position="67"/>
        <end position="90"/>
    </location>
</feature>
<keyword evidence="1" id="KW-0812">Transmembrane</keyword>
<feature type="transmembrane region" description="Helical" evidence="1">
    <location>
        <begin position="6"/>
        <end position="23"/>
    </location>
</feature>
<reference evidence="2 3" key="1">
    <citation type="submission" date="2014-02" db="EMBL/GenBank/DDBJ databases">
        <title>Draft genome sequence of Lysinibacillus sinduriensis JCM 15800.</title>
        <authorList>
            <person name="Zhang F."/>
            <person name="Wang G."/>
            <person name="Zhang L."/>
        </authorList>
    </citation>
    <scope>NUCLEOTIDE SEQUENCE [LARGE SCALE GENOMIC DNA]</scope>
    <source>
        <strain evidence="2 3">JCM 15800</strain>
    </source>
</reference>
<feature type="transmembrane region" description="Helical" evidence="1">
    <location>
        <begin position="169"/>
        <end position="187"/>
    </location>
</feature>
<accession>A0A0A3IN76</accession>
<gene>
    <name evidence="2" type="ORF">CD33_06890</name>
</gene>
<dbReference type="EMBL" id="JPVO01000046">
    <property type="protein sequence ID" value="KGR76267.1"/>
    <property type="molecule type" value="Genomic_DNA"/>
</dbReference>
<keyword evidence="3" id="KW-1185">Reference proteome</keyword>
<evidence type="ECO:0000313" key="2">
    <source>
        <dbReference type="EMBL" id="KGR76267.1"/>
    </source>
</evidence>
<dbReference type="OrthoDB" id="4331374at2"/>
<name>A0A0A3IN76_9BACL</name>